<dbReference type="Pfam" id="PF01300">
    <property type="entry name" value="Sua5_yciO_yrdC"/>
    <property type="match status" value="1"/>
</dbReference>
<accession>A0A3B1C8N5</accession>
<gene>
    <name evidence="2" type="ORF">MNBD_NITROSPINAE01-285</name>
</gene>
<dbReference type="InterPro" id="IPR052532">
    <property type="entry name" value="SUA5_domain"/>
</dbReference>
<name>A0A3B1C8N5_9ZZZZ</name>
<dbReference type="AlphaFoldDB" id="A0A3B1C8N5"/>
<dbReference type="SUPFAM" id="SSF55821">
    <property type="entry name" value="YrdC/RibB"/>
    <property type="match status" value="1"/>
</dbReference>
<dbReference type="EMBL" id="UOGC01000102">
    <property type="protein sequence ID" value="VAX20228.1"/>
    <property type="molecule type" value="Genomic_DNA"/>
</dbReference>
<dbReference type="PANTHER" id="PTHR42828">
    <property type="entry name" value="DHBP SYNTHASE RIBB-LIKE ALPHA/BETA DOMAIN-CONTAINING PROTEIN"/>
    <property type="match status" value="1"/>
</dbReference>
<reference evidence="2" key="1">
    <citation type="submission" date="2018-06" db="EMBL/GenBank/DDBJ databases">
        <authorList>
            <person name="Zhirakovskaya E."/>
        </authorList>
    </citation>
    <scope>NUCLEOTIDE SEQUENCE</scope>
</reference>
<evidence type="ECO:0000259" key="1">
    <source>
        <dbReference type="PROSITE" id="PS51163"/>
    </source>
</evidence>
<dbReference type="NCBIfam" id="TIGR00057">
    <property type="entry name" value="L-threonylcarbamoyladenylate synthase"/>
    <property type="match status" value="1"/>
</dbReference>
<dbReference type="InterPro" id="IPR006070">
    <property type="entry name" value="Sua5-like_dom"/>
</dbReference>
<evidence type="ECO:0000313" key="2">
    <source>
        <dbReference type="EMBL" id="VAX20228.1"/>
    </source>
</evidence>
<protein>
    <submittedName>
        <fullName evidence="2">Hypothetical YciO protein, TsaC/YrdC paralog</fullName>
    </submittedName>
</protein>
<dbReference type="InterPro" id="IPR017945">
    <property type="entry name" value="DHBP_synth_RibB-like_a/b_dom"/>
</dbReference>
<dbReference type="PANTHER" id="PTHR42828:SF3">
    <property type="entry name" value="THREONYLCARBAMOYL-AMP SYNTHASE"/>
    <property type="match status" value="1"/>
</dbReference>
<sequence length="254" mass="28560">MEVSTNFAKFLTPFGNFPDNRGKTAKKPESRSFDNRHKFVYYLLFFNKVRYQVKAIHINPASPSYKALREVADIILNDGVMVYPTDTIYGLGCDVFSKKAAERISRIKKRDPLKPFSFVCKDMEQISEFAFVPNFGYKLMKRLLPGPYTFILEARKTNVPKKMIGKRNTVGVRIPDHPVCRMIIALTGRPIISTSVNLAGGEHLTDPADLPQSFSRSIDVILSEGELVSDPSTVVDLTGNMPDVIRLGKGPVDW</sequence>
<dbReference type="Gene3D" id="3.90.870.10">
    <property type="entry name" value="DHBP synthase"/>
    <property type="match status" value="1"/>
</dbReference>
<proteinExistence type="predicted"/>
<dbReference type="GO" id="GO:0003725">
    <property type="term" value="F:double-stranded RNA binding"/>
    <property type="evidence" value="ECO:0007669"/>
    <property type="project" value="InterPro"/>
</dbReference>
<organism evidence="2">
    <name type="scientific">hydrothermal vent metagenome</name>
    <dbReference type="NCBI Taxonomy" id="652676"/>
    <lineage>
        <taxon>unclassified sequences</taxon>
        <taxon>metagenomes</taxon>
        <taxon>ecological metagenomes</taxon>
    </lineage>
</organism>
<dbReference type="PROSITE" id="PS51163">
    <property type="entry name" value="YRDC"/>
    <property type="match status" value="1"/>
</dbReference>
<feature type="domain" description="YrdC-like" evidence="1">
    <location>
        <begin position="65"/>
        <end position="250"/>
    </location>
</feature>